<organism evidence="1 2">
    <name type="scientific">Dendrobium nobile</name>
    <name type="common">Orchid</name>
    <dbReference type="NCBI Taxonomy" id="94219"/>
    <lineage>
        <taxon>Eukaryota</taxon>
        <taxon>Viridiplantae</taxon>
        <taxon>Streptophyta</taxon>
        <taxon>Embryophyta</taxon>
        <taxon>Tracheophyta</taxon>
        <taxon>Spermatophyta</taxon>
        <taxon>Magnoliopsida</taxon>
        <taxon>Liliopsida</taxon>
        <taxon>Asparagales</taxon>
        <taxon>Orchidaceae</taxon>
        <taxon>Epidendroideae</taxon>
        <taxon>Malaxideae</taxon>
        <taxon>Dendrobiinae</taxon>
        <taxon>Dendrobium</taxon>
    </lineage>
</organism>
<dbReference type="InterPro" id="IPR027417">
    <property type="entry name" value="P-loop_NTPase"/>
</dbReference>
<keyword evidence="2" id="KW-1185">Reference proteome</keyword>
<evidence type="ECO:0000313" key="2">
    <source>
        <dbReference type="Proteomes" id="UP000829196"/>
    </source>
</evidence>
<dbReference type="AlphaFoldDB" id="A0A8T3AZ65"/>
<dbReference type="OrthoDB" id="342190at2759"/>
<comment type="caution">
    <text evidence="1">The sequence shown here is derived from an EMBL/GenBank/DDBJ whole genome shotgun (WGS) entry which is preliminary data.</text>
</comment>
<accession>A0A8T3AZ65</accession>
<sequence length="202" mass="22229">MERESRPLILAMKGHPGTGKSTLARAIAAALRFPLLDKDDIRDHTLPIQTLLINNSPSASALLNDLSYAVLWRIAETQLRLGLSVIIDSPLSRRAHLDRLLSLAAGSGARLKVVECRPGNENEWRRRLEARAASGGDCEEGWHKPASWGQLRRLVEGYEGRSDYEFGGVAKLLVDTTAGETVENMVAKVLEFLVDDNCESVD</sequence>
<proteinExistence type="predicted"/>
<dbReference type="Gene3D" id="3.40.50.300">
    <property type="entry name" value="P-loop containing nucleotide triphosphate hydrolases"/>
    <property type="match status" value="1"/>
</dbReference>
<gene>
    <name evidence="1" type="ORF">KFK09_016372</name>
</gene>
<dbReference type="PANTHER" id="PTHR37807:SF3">
    <property type="entry name" value="OS07G0160300 PROTEIN"/>
    <property type="match status" value="1"/>
</dbReference>
<dbReference type="SUPFAM" id="SSF52540">
    <property type="entry name" value="P-loop containing nucleoside triphosphate hydrolases"/>
    <property type="match status" value="1"/>
</dbReference>
<dbReference type="Proteomes" id="UP000829196">
    <property type="component" value="Unassembled WGS sequence"/>
</dbReference>
<evidence type="ECO:0008006" key="3">
    <source>
        <dbReference type="Google" id="ProtNLM"/>
    </source>
</evidence>
<protein>
    <recommendedName>
        <fullName evidence="3">P-loop containing nucleoside triphosphate hydrolase protein</fullName>
    </recommendedName>
</protein>
<name>A0A8T3AZ65_DENNO</name>
<reference evidence="1" key="1">
    <citation type="journal article" date="2022" name="Front. Genet.">
        <title>Chromosome-Scale Assembly of the Dendrobium nobile Genome Provides Insights Into the Molecular Mechanism of the Biosynthesis of the Medicinal Active Ingredient of Dendrobium.</title>
        <authorList>
            <person name="Xu Q."/>
            <person name="Niu S.-C."/>
            <person name="Li K.-L."/>
            <person name="Zheng P.-J."/>
            <person name="Zhang X.-J."/>
            <person name="Jia Y."/>
            <person name="Liu Y."/>
            <person name="Niu Y.-X."/>
            <person name="Yu L.-H."/>
            <person name="Chen D.-F."/>
            <person name="Zhang G.-Q."/>
        </authorList>
    </citation>
    <scope>NUCLEOTIDE SEQUENCE</scope>
    <source>
        <tissue evidence="1">Leaf</tissue>
    </source>
</reference>
<dbReference type="SMR" id="A0A8T3AZ65"/>
<dbReference type="PANTHER" id="PTHR37807">
    <property type="entry name" value="OS07G0160300 PROTEIN"/>
    <property type="match status" value="1"/>
</dbReference>
<dbReference type="Pfam" id="PF13671">
    <property type="entry name" value="AAA_33"/>
    <property type="match status" value="1"/>
</dbReference>
<dbReference type="EMBL" id="JAGYWB010000012">
    <property type="protein sequence ID" value="KAI0501427.1"/>
    <property type="molecule type" value="Genomic_DNA"/>
</dbReference>
<evidence type="ECO:0000313" key="1">
    <source>
        <dbReference type="EMBL" id="KAI0501427.1"/>
    </source>
</evidence>